<protein>
    <submittedName>
        <fullName evidence="2">Uncharacterized protein</fullName>
    </submittedName>
</protein>
<dbReference type="Proteomes" id="UP001163046">
    <property type="component" value="Unassembled WGS sequence"/>
</dbReference>
<evidence type="ECO:0000256" key="1">
    <source>
        <dbReference type="SAM" id="MobiDB-lite"/>
    </source>
</evidence>
<gene>
    <name evidence="2" type="ORF">OS493_001942</name>
</gene>
<feature type="compositionally biased region" description="Basic and acidic residues" evidence="1">
    <location>
        <begin position="19"/>
        <end position="30"/>
    </location>
</feature>
<evidence type="ECO:0000313" key="3">
    <source>
        <dbReference type="Proteomes" id="UP001163046"/>
    </source>
</evidence>
<accession>A0A9W9Z6A2</accession>
<dbReference type="EMBL" id="MU826826">
    <property type="protein sequence ID" value="KAJ7375199.1"/>
    <property type="molecule type" value="Genomic_DNA"/>
</dbReference>
<reference evidence="2" key="1">
    <citation type="submission" date="2023-01" db="EMBL/GenBank/DDBJ databases">
        <title>Genome assembly of the deep-sea coral Lophelia pertusa.</title>
        <authorList>
            <person name="Herrera S."/>
            <person name="Cordes E."/>
        </authorList>
    </citation>
    <scope>NUCLEOTIDE SEQUENCE</scope>
    <source>
        <strain evidence="2">USNM1676648</strain>
        <tissue evidence="2">Polyp</tissue>
    </source>
</reference>
<sequence length="174" mass="18957">MAPYGYKDKDWVRIRQPEELDIQDRSRGEEEFPPWCDVSALRTRQVPTDERREEVSKPLECSPLRVPKPPPPVTTQAPTKPPHTTQAPTKPPGTTPTPQTAPVTTQAPPIPPTTAPGGGGTGGCAATGVWTVMLVWMPGVWQIAPEGIARQHIASVRRHNKPTKFQTGDTAAYA</sequence>
<dbReference type="AlphaFoldDB" id="A0A9W9Z6A2"/>
<feature type="compositionally biased region" description="Basic and acidic residues" evidence="1">
    <location>
        <begin position="47"/>
        <end position="57"/>
    </location>
</feature>
<evidence type="ECO:0000313" key="2">
    <source>
        <dbReference type="EMBL" id="KAJ7375199.1"/>
    </source>
</evidence>
<feature type="compositionally biased region" description="Low complexity" evidence="1">
    <location>
        <begin position="96"/>
        <end position="107"/>
    </location>
</feature>
<name>A0A9W9Z6A2_9CNID</name>
<organism evidence="2 3">
    <name type="scientific">Desmophyllum pertusum</name>
    <dbReference type="NCBI Taxonomy" id="174260"/>
    <lineage>
        <taxon>Eukaryota</taxon>
        <taxon>Metazoa</taxon>
        <taxon>Cnidaria</taxon>
        <taxon>Anthozoa</taxon>
        <taxon>Hexacorallia</taxon>
        <taxon>Scleractinia</taxon>
        <taxon>Caryophylliina</taxon>
        <taxon>Caryophylliidae</taxon>
        <taxon>Desmophyllum</taxon>
    </lineage>
</organism>
<keyword evidence="3" id="KW-1185">Reference proteome</keyword>
<feature type="region of interest" description="Disordered" evidence="1">
    <location>
        <begin position="19"/>
        <end position="121"/>
    </location>
</feature>
<proteinExistence type="predicted"/>
<comment type="caution">
    <text evidence="2">The sequence shown here is derived from an EMBL/GenBank/DDBJ whole genome shotgun (WGS) entry which is preliminary data.</text>
</comment>
<feature type="compositionally biased region" description="Low complexity" evidence="1">
    <location>
        <begin position="74"/>
        <end position="88"/>
    </location>
</feature>